<accession>A0A913ZB39</accession>
<dbReference type="RefSeq" id="XP_038048997.1">
    <property type="nucleotide sequence ID" value="XM_038193069.1"/>
</dbReference>
<feature type="region of interest" description="Disordered" evidence="1">
    <location>
        <begin position="594"/>
        <end position="635"/>
    </location>
</feature>
<organism evidence="2 3">
    <name type="scientific">Patiria miniata</name>
    <name type="common">Bat star</name>
    <name type="synonym">Asterina miniata</name>
    <dbReference type="NCBI Taxonomy" id="46514"/>
    <lineage>
        <taxon>Eukaryota</taxon>
        <taxon>Metazoa</taxon>
        <taxon>Echinodermata</taxon>
        <taxon>Eleutherozoa</taxon>
        <taxon>Asterozoa</taxon>
        <taxon>Asteroidea</taxon>
        <taxon>Valvatacea</taxon>
        <taxon>Valvatida</taxon>
        <taxon>Asterinidae</taxon>
        <taxon>Patiria</taxon>
    </lineage>
</organism>
<dbReference type="PANTHER" id="PTHR14694">
    <property type="entry name" value="CALCIUM-RESPONSIVE TRANSCRIPTION FACTOR"/>
    <property type="match status" value="1"/>
</dbReference>
<keyword evidence="3" id="KW-1185">Reference proteome</keyword>
<evidence type="ECO:0000256" key="1">
    <source>
        <dbReference type="SAM" id="MobiDB-lite"/>
    </source>
</evidence>
<protein>
    <recommendedName>
        <fullName evidence="4">Calcium-responsive transcription factor</fullName>
    </recommendedName>
</protein>
<feature type="region of interest" description="Disordered" evidence="1">
    <location>
        <begin position="1"/>
        <end position="61"/>
    </location>
</feature>
<dbReference type="PANTHER" id="PTHR14694:SF1">
    <property type="entry name" value="CALCIUM-RESPONSIVE TRANSCRIPTION FACTOR"/>
    <property type="match status" value="1"/>
</dbReference>
<dbReference type="GO" id="GO:0000978">
    <property type="term" value="F:RNA polymerase II cis-regulatory region sequence-specific DNA binding"/>
    <property type="evidence" value="ECO:0007669"/>
    <property type="project" value="TreeGrafter"/>
</dbReference>
<evidence type="ECO:0008006" key="4">
    <source>
        <dbReference type="Google" id="ProtNLM"/>
    </source>
</evidence>
<feature type="compositionally biased region" description="Polar residues" evidence="1">
    <location>
        <begin position="144"/>
        <end position="159"/>
    </location>
</feature>
<evidence type="ECO:0000313" key="3">
    <source>
        <dbReference type="Proteomes" id="UP000887568"/>
    </source>
</evidence>
<proteinExistence type="predicted"/>
<dbReference type="OrthoDB" id="2668416at2759"/>
<dbReference type="GO" id="GO:0005634">
    <property type="term" value="C:nucleus"/>
    <property type="evidence" value="ECO:0007669"/>
    <property type="project" value="TreeGrafter"/>
</dbReference>
<dbReference type="AlphaFoldDB" id="A0A913ZB39"/>
<dbReference type="EnsemblMetazoa" id="XM_038193068.1">
    <property type="protein sequence ID" value="XP_038048996.1"/>
    <property type="gene ID" value="LOC119722765"/>
</dbReference>
<evidence type="ECO:0000313" key="2">
    <source>
        <dbReference type="EnsemblMetazoa" id="XP_038048997.1"/>
    </source>
</evidence>
<name>A0A913ZB39_PATMI</name>
<feature type="region of interest" description="Disordered" evidence="1">
    <location>
        <begin position="76"/>
        <end position="98"/>
    </location>
</feature>
<reference evidence="2" key="1">
    <citation type="submission" date="2022-11" db="UniProtKB">
        <authorList>
            <consortium name="EnsemblMetazoa"/>
        </authorList>
    </citation>
    <scope>IDENTIFICATION</scope>
</reference>
<sequence length="758" mass="82904">METGGLEPTCVNYSKQDGSAENEEEMQDSSEDAKVNLEVKGTGTEQKPGKNAVSEDLPTEGVTEDVAKAGAMATEVNLGDEQGDLEESASKQRDASCDKPVVPMEIVKSSWAPESGVIEFSLNADTEDKAGSVFHIVIDQPATTAQTRNQDSTITSASAQPPRDSAIAVDSLTGQDATAEAARRSGVEQPKQAVVELREVPPNCPTWATRLKDCEEIGNSYRGYVESEVELEFLLTYHRQQTGTTWGTRQSPSTARESKRLMWKSNYVPYDGIPFLNLGSRAIVMECQYGPRRKGGPHKRASESPKKASKEACTCPARIYVKKVRKFPDFQVEVSLEADKMTLKRQMDKVFQVMKEVGVDEIPGVERYYVQLPTNAAHQYHRTPEYQIKKDPVNFDATARSRLHPELCDKIQELVANGEINAYIIRQILRAHVIRTMFSGASIPEKHNLFYFPTINDIKNHVLLAIAAIERGELEAIVPITITDARAITEPPPSSLTSAQMSFGNQLWDSAEDQEDDSKISPQTQSVTVTLTQNADEGGSFISQVETQLSDGTTFISDSLTPETARLLSQINQHCQEVHGSDEDALCMHQIVSSEQEEMDQSDSLLEEPKSITSGLNQSEEEIDVQKNDPTLNSQSDALMGLTVDASSEDGHNQSDRLLPAEDNTAQSDALLEAAHSTLGQSEGLLDDTTTVGAIGQSKHLLDTDPTAIDQSGALLHSSDEINQSDTDLGSSGSLEARALLSDIEQDAPVSKRARFEV</sequence>
<feature type="compositionally biased region" description="Acidic residues" evidence="1">
    <location>
        <begin position="20"/>
        <end position="30"/>
    </location>
</feature>
<dbReference type="GeneID" id="119722765"/>
<dbReference type="EnsemblMetazoa" id="XM_038193069.1">
    <property type="protein sequence ID" value="XP_038048997.1"/>
    <property type="gene ID" value="LOC119722765"/>
</dbReference>
<dbReference type="OMA" id="HELDECA"/>
<dbReference type="InterPro" id="IPR029309">
    <property type="entry name" value="CaRF"/>
</dbReference>
<dbReference type="Proteomes" id="UP000887568">
    <property type="component" value="Unplaced"/>
</dbReference>
<feature type="region of interest" description="Disordered" evidence="1">
    <location>
        <begin position="144"/>
        <end position="163"/>
    </location>
</feature>
<dbReference type="GO" id="GO:0000981">
    <property type="term" value="F:DNA-binding transcription factor activity, RNA polymerase II-specific"/>
    <property type="evidence" value="ECO:0007669"/>
    <property type="project" value="TreeGrafter"/>
</dbReference>
<feature type="compositionally biased region" description="Basic and acidic residues" evidence="1">
    <location>
        <begin position="88"/>
        <end position="97"/>
    </location>
</feature>
<feature type="region of interest" description="Disordered" evidence="1">
    <location>
        <begin position="171"/>
        <end position="190"/>
    </location>
</feature>
<dbReference type="Pfam" id="PF15299">
    <property type="entry name" value="ALS2CR8"/>
    <property type="match status" value="1"/>
</dbReference>
<dbReference type="RefSeq" id="XP_038048996.1">
    <property type="nucleotide sequence ID" value="XM_038193068.1"/>
</dbReference>